<sequence>MADRLAIEYDSALKDIYKFSSLFTPVEQNLIQKWVDKLCSENQMTTSQNIRNGYARFLSYMLRRGKIIYPFSQDPPSTSLRPLQEILKEQITSRQPQHHIPARYPPQPPVRLCPSYHPVRSAPPRPSGISCSPCCAGSSGPPRPTVRLYPSYHAVSSAPPHPSGFSCPPCPPVTSHLAMESQFSERPLEVVQGEDLDAIVQQVNDLGDTITLTQMIATVSPHTYDKGEVLKKIMHEEMLHFRQLLNEVYSSKSKDIEHEMARDQIKLRERYEEWRKVMLTRLAQAKRELKKAAPNFDWKEYSSDKNYIQNLFRKGDGTSTTSPGVGDENSARAWRQKYFHKLQCLKQHIKRLRTANERMQDQLQELRRQNQDSQSTACDHEQELNDRNVELAMVALQLRDERDNLSEEVAALCLELEHRERHLVYQWIEKLKGCSYSTEEMRLRNDFMFYLVTNLQSGELRSPFRKAPPKGPLARALVGHYDDADGLSGESDEFMSSSDSDSHRKRLFQLSRPPASGKFLVPQPMPSCGAFCYLSVLSKGDNNNITIYQVLVNMAFSIRKKVELLSAVEKNVGDSIKSYKTRSSARLKEIKTETDSMIDVNESMKTTQGGSSTSNRVEARIKGVGKRRHLKIKYEDTKVEETSPYFSPPETKDRDVSDKRTRWEPRDWVQVADNIRTMRKGGDAPVDDMGCDKCMDEDAPPKCSEGRRFPTPAVLFHTRPWQFHPLHRCPLVQVRRYQSLVSLMLSSQTKDQVTFAAMQRLRQHGLSVPNILQTDDETLGKLIFPVGFWKTKVKYIRNTTQILRDQYDEDIPDTVDKLCQLPGVGPKMAHLCMSVAWDTLTGIGVDTHVHRISNRLGWVPKPTKTPERTRAALESWLPREEWQEINHLLVGFGQTICRPVNPLCGTCLNNTLCPFGRTQTRYKKQDK</sequence>
<keyword evidence="11 14" id="KW-0456">Lyase</keyword>
<comment type="function">
    <text evidence="14">Bifunctional DNA N-glycosylase with associated apurinic/apyrimidinic (AP) lyase function that catalyzes the first step in base excision repair (BER), the primary repair pathway for the repair of oxidative DNA damage. The DNA N-glycosylase activity releases the damaged DNA base from DNA by cleaving the N-glycosidic bond, leaving an AP site. The AP lyase activity cleaves the phosphodiester bond 3' to the AP site by a beta-elimination. Primarily recognizes and repairs oxidative base damage of pyrimidines.</text>
</comment>
<comment type="similarity">
    <text evidence="2 14">Belongs to the Nth/MutY family.</text>
</comment>
<comment type="caution">
    <text evidence="14">Lacks conserved residue(s) required for the propagation of feature annotation.</text>
</comment>
<feature type="coiled-coil region" evidence="15">
    <location>
        <begin position="342"/>
        <end position="415"/>
    </location>
</feature>
<dbReference type="PANTHER" id="PTHR43286:SF1">
    <property type="entry name" value="ENDONUCLEASE III-LIKE PROTEIN 1"/>
    <property type="match status" value="1"/>
</dbReference>
<evidence type="ECO:0000256" key="14">
    <source>
        <dbReference type="HAMAP-Rule" id="MF_03183"/>
    </source>
</evidence>
<dbReference type="GO" id="GO:0005739">
    <property type="term" value="C:mitochondrion"/>
    <property type="evidence" value="ECO:0007669"/>
    <property type="project" value="UniProtKB-SubCell"/>
</dbReference>
<keyword evidence="8" id="KW-0408">Iron</keyword>
<protein>
    <recommendedName>
        <fullName evidence="14">Endonuclease III homolog</fullName>
        <ecNumber evidence="14">3.2.2.-</ecNumber>
        <ecNumber evidence="14">4.2.99.18</ecNumber>
    </recommendedName>
    <alternativeName>
        <fullName evidence="14">Bifunctional DNA N-glycosylase/DNA-(apurinic or apyrimidinic site) lyase</fullName>
        <shortName evidence="14">DNA glycosylase/AP lyase</shortName>
    </alternativeName>
</protein>
<evidence type="ECO:0000256" key="8">
    <source>
        <dbReference type="ARBA" id="ARBA00023004"/>
    </source>
</evidence>
<keyword evidence="14" id="KW-0496">Mitochondrion</keyword>
<dbReference type="InterPro" id="IPR023170">
    <property type="entry name" value="HhH_base_excis_C"/>
</dbReference>
<evidence type="ECO:0000256" key="3">
    <source>
        <dbReference type="ARBA" id="ARBA00022485"/>
    </source>
</evidence>
<comment type="catalytic activity">
    <reaction evidence="13 14">
        <text>2'-deoxyribonucleotide-(2'-deoxyribose 5'-phosphate)-2'-deoxyribonucleotide-DNA = a 3'-end 2'-deoxyribonucleotide-(2,3-dehydro-2,3-deoxyribose 5'-phosphate)-DNA + a 5'-end 5'-phospho-2'-deoxyribonucleoside-DNA + H(+)</text>
        <dbReference type="Rhea" id="RHEA:66592"/>
        <dbReference type="Rhea" id="RHEA-COMP:13180"/>
        <dbReference type="Rhea" id="RHEA-COMP:16897"/>
        <dbReference type="Rhea" id="RHEA-COMP:17067"/>
        <dbReference type="ChEBI" id="CHEBI:15378"/>
        <dbReference type="ChEBI" id="CHEBI:136412"/>
        <dbReference type="ChEBI" id="CHEBI:157695"/>
        <dbReference type="ChEBI" id="CHEBI:167181"/>
        <dbReference type="EC" id="4.2.99.18"/>
    </reaction>
</comment>
<keyword evidence="12 14" id="KW-0326">Glycosidase</keyword>
<dbReference type="AlphaFoldDB" id="A0A7R9D0J3"/>
<dbReference type="GO" id="GO:0051539">
    <property type="term" value="F:4 iron, 4 sulfur cluster binding"/>
    <property type="evidence" value="ECO:0007669"/>
    <property type="project" value="UniProtKB-KW"/>
</dbReference>
<gene>
    <name evidence="14" type="primary">NTH1</name>
    <name evidence="17" type="ORF">TPSB3V08_LOCUS5179</name>
</gene>
<evidence type="ECO:0000256" key="5">
    <source>
        <dbReference type="ARBA" id="ARBA00022763"/>
    </source>
</evidence>
<keyword evidence="6 14" id="KW-0378">Hydrolase</keyword>
<dbReference type="GO" id="GO:0003677">
    <property type="term" value="F:DNA binding"/>
    <property type="evidence" value="ECO:0007669"/>
    <property type="project" value="UniProtKB-UniRule"/>
</dbReference>
<comment type="subcellular location">
    <subcellularLocation>
        <location evidence="14">Nucleus</location>
    </subcellularLocation>
    <subcellularLocation>
        <location evidence="14">Mitochondrion</location>
    </subcellularLocation>
</comment>
<dbReference type="InterPro" id="IPR004036">
    <property type="entry name" value="Endonuclease-III-like_CS2"/>
</dbReference>
<evidence type="ECO:0000256" key="15">
    <source>
        <dbReference type="SAM" id="Coils"/>
    </source>
</evidence>
<keyword evidence="9" id="KW-0411">Iron-sulfur</keyword>
<dbReference type="SMART" id="SM00525">
    <property type="entry name" value="FES"/>
    <property type="match status" value="1"/>
</dbReference>
<dbReference type="PANTHER" id="PTHR43286">
    <property type="entry name" value="ENDONUCLEASE III-LIKE PROTEIN 1"/>
    <property type="match status" value="1"/>
</dbReference>
<evidence type="ECO:0000256" key="4">
    <source>
        <dbReference type="ARBA" id="ARBA00022723"/>
    </source>
</evidence>
<name>A0A7R9D0J3_TIMPO</name>
<keyword evidence="15" id="KW-0175">Coiled coil</keyword>
<dbReference type="SUPFAM" id="SSF48150">
    <property type="entry name" value="DNA-glycosylase"/>
    <property type="match status" value="1"/>
</dbReference>
<keyword evidence="14" id="KW-0539">Nucleus</keyword>
<dbReference type="GO" id="GO:0046872">
    <property type="term" value="F:metal ion binding"/>
    <property type="evidence" value="ECO:0007669"/>
    <property type="project" value="UniProtKB-KW"/>
</dbReference>
<dbReference type="InterPro" id="IPR004035">
    <property type="entry name" value="Endouclease-III_FeS-bd_BS"/>
</dbReference>
<dbReference type="GO" id="GO:0006289">
    <property type="term" value="P:nucleotide-excision repair"/>
    <property type="evidence" value="ECO:0007669"/>
    <property type="project" value="TreeGrafter"/>
</dbReference>
<evidence type="ECO:0000256" key="11">
    <source>
        <dbReference type="ARBA" id="ARBA00023239"/>
    </source>
</evidence>
<dbReference type="InterPro" id="IPR003651">
    <property type="entry name" value="Endonuclease3_FeS-loop_motif"/>
</dbReference>
<accession>A0A7R9D0J3</accession>
<dbReference type="FunFam" id="1.10.1670.10:FF:000003">
    <property type="entry name" value="Endonuclease III homolog"/>
    <property type="match status" value="1"/>
</dbReference>
<evidence type="ECO:0000256" key="13">
    <source>
        <dbReference type="ARBA" id="ARBA00044632"/>
    </source>
</evidence>
<organism evidence="17">
    <name type="scientific">Timema poppense</name>
    <name type="common">Walking stick</name>
    <dbReference type="NCBI Taxonomy" id="170557"/>
    <lineage>
        <taxon>Eukaryota</taxon>
        <taxon>Metazoa</taxon>
        <taxon>Ecdysozoa</taxon>
        <taxon>Arthropoda</taxon>
        <taxon>Hexapoda</taxon>
        <taxon>Insecta</taxon>
        <taxon>Pterygota</taxon>
        <taxon>Neoptera</taxon>
        <taxon>Polyneoptera</taxon>
        <taxon>Phasmatodea</taxon>
        <taxon>Timematodea</taxon>
        <taxon>Timematoidea</taxon>
        <taxon>Timematidae</taxon>
        <taxon>Timema</taxon>
    </lineage>
</organism>
<keyword evidence="7" id="KW-0809">Transit peptide</keyword>
<evidence type="ECO:0000313" key="17">
    <source>
        <dbReference type="EMBL" id="CAD7405889.1"/>
    </source>
</evidence>
<keyword evidence="4" id="KW-0479">Metal-binding</keyword>
<dbReference type="Gene3D" id="1.10.340.30">
    <property type="entry name" value="Hypothetical protein, domain 2"/>
    <property type="match status" value="1"/>
</dbReference>
<dbReference type="Pfam" id="PF00730">
    <property type="entry name" value="HhH-GPD"/>
    <property type="match status" value="1"/>
</dbReference>
<reference evidence="17" key="1">
    <citation type="submission" date="2020-11" db="EMBL/GenBank/DDBJ databases">
        <authorList>
            <person name="Tran Van P."/>
        </authorList>
    </citation>
    <scope>NUCLEOTIDE SEQUENCE</scope>
</reference>
<keyword evidence="3" id="KW-0004">4Fe-4S</keyword>
<evidence type="ECO:0000256" key="10">
    <source>
        <dbReference type="ARBA" id="ARBA00023204"/>
    </source>
</evidence>
<dbReference type="Pfam" id="PF14846">
    <property type="entry name" value="DUF4485"/>
    <property type="match status" value="2"/>
</dbReference>
<dbReference type="Pfam" id="PF00633">
    <property type="entry name" value="HHH"/>
    <property type="match status" value="1"/>
</dbReference>
<evidence type="ECO:0000256" key="7">
    <source>
        <dbReference type="ARBA" id="ARBA00022946"/>
    </source>
</evidence>
<dbReference type="GO" id="GO:0000703">
    <property type="term" value="F:oxidized pyrimidine nucleobase lesion DNA N-glycosylase activity"/>
    <property type="evidence" value="ECO:0007669"/>
    <property type="project" value="UniProtKB-UniRule"/>
</dbReference>
<dbReference type="EC" id="4.2.99.18" evidence="14"/>
<dbReference type="EMBL" id="OD002690">
    <property type="protein sequence ID" value="CAD7405889.1"/>
    <property type="molecule type" value="Genomic_DNA"/>
</dbReference>
<dbReference type="EC" id="3.2.2.-" evidence="14"/>
<dbReference type="PROSITE" id="PS01155">
    <property type="entry name" value="ENDONUCLEASE_III_2"/>
    <property type="match status" value="1"/>
</dbReference>
<evidence type="ECO:0000256" key="2">
    <source>
        <dbReference type="ARBA" id="ARBA00008343"/>
    </source>
</evidence>
<dbReference type="InterPro" id="IPR000445">
    <property type="entry name" value="HhH_motif"/>
</dbReference>
<dbReference type="CDD" id="cd00056">
    <property type="entry name" value="ENDO3c"/>
    <property type="match status" value="1"/>
</dbReference>
<dbReference type="InterPro" id="IPR030841">
    <property type="entry name" value="NTH1"/>
</dbReference>
<keyword evidence="5 14" id="KW-0227">DNA damage</keyword>
<comment type="cofactor">
    <cofactor evidence="1">
        <name>[4Fe-4S] cluster</name>
        <dbReference type="ChEBI" id="CHEBI:49883"/>
    </cofactor>
</comment>
<dbReference type="InterPro" id="IPR027831">
    <property type="entry name" value="DUF4485"/>
</dbReference>
<dbReference type="GO" id="GO:0140078">
    <property type="term" value="F:class I DNA-(apurinic or apyrimidinic site) endonuclease activity"/>
    <property type="evidence" value="ECO:0007669"/>
    <property type="project" value="UniProtKB-EC"/>
</dbReference>
<dbReference type="InterPro" id="IPR003265">
    <property type="entry name" value="HhH-GPD_domain"/>
</dbReference>
<feature type="domain" description="HhH-GPD" evidence="16">
    <location>
        <begin position="745"/>
        <end position="895"/>
    </location>
</feature>
<dbReference type="SMART" id="SM00478">
    <property type="entry name" value="ENDO3c"/>
    <property type="match status" value="1"/>
</dbReference>
<dbReference type="FunFam" id="1.10.340.30:FF:000005">
    <property type="entry name" value="Endonuclease III-like protein 1"/>
    <property type="match status" value="1"/>
</dbReference>
<dbReference type="GO" id="GO:0005634">
    <property type="term" value="C:nucleus"/>
    <property type="evidence" value="ECO:0007669"/>
    <property type="project" value="UniProtKB-SubCell"/>
</dbReference>
<keyword evidence="10 14" id="KW-0234">DNA repair</keyword>
<evidence type="ECO:0000259" key="16">
    <source>
        <dbReference type="SMART" id="SM00478"/>
    </source>
</evidence>
<dbReference type="HAMAP" id="MF_03183">
    <property type="entry name" value="Endonuclease_III_Nth"/>
    <property type="match status" value="1"/>
</dbReference>
<evidence type="ECO:0000256" key="6">
    <source>
        <dbReference type="ARBA" id="ARBA00022801"/>
    </source>
</evidence>
<dbReference type="GO" id="GO:0006285">
    <property type="term" value="P:base-excision repair, AP site formation"/>
    <property type="evidence" value="ECO:0007669"/>
    <property type="project" value="UniProtKB-UniRule"/>
</dbReference>
<dbReference type="PROSITE" id="PS00764">
    <property type="entry name" value="ENDONUCLEASE_III_1"/>
    <property type="match status" value="1"/>
</dbReference>
<dbReference type="Gene3D" id="1.10.1670.10">
    <property type="entry name" value="Helix-hairpin-Helix base-excision DNA repair enzymes (C-terminal)"/>
    <property type="match status" value="1"/>
</dbReference>
<evidence type="ECO:0000256" key="1">
    <source>
        <dbReference type="ARBA" id="ARBA00001966"/>
    </source>
</evidence>
<proteinExistence type="inferred from homology"/>
<evidence type="ECO:0000256" key="12">
    <source>
        <dbReference type="ARBA" id="ARBA00023295"/>
    </source>
</evidence>
<evidence type="ECO:0000256" key="9">
    <source>
        <dbReference type="ARBA" id="ARBA00023014"/>
    </source>
</evidence>
<dbReference type="InterPro" id="IPR011257">
    <property type="entry name" value="DNA_glycosylase"/>
</dbReference>